<evidence type="ECO:0000313" key="10">
    <source>
        <dbReference type="Proteomes" id="UP000326903"/>
    </source>
</evidence>
<dbReference type="PANTHER" id="PTHR30287:SF1">
    <property type="entry name" value="INNER MEMBRANE PROTEIN"/>
    <property type="match status" value="1"/>
</dbReference>
<evidence type="ECO:0000256" key="6">
    <source>
        <dbReference type="SAM" id="Phobius"/>
    </source>
</evidence>
<dbReference type="Pfam" id="PF12704">
    <property type="entry name" value="MacB_PCD"/>
    <property type="match status" value="1"/>
</dbReference>
<dbReference type="InterPro" id="IPR003838">
    <property type="entry name" value="ABC3_permease_C"/>
</dbReference>
<keyword evidence="4 6" id="KW-1133">Transmembrane helix</keyword>
<evidence type="ECO:0000256" key="1">
    <source>
        <dbReference type="ARBA" id="ARBA00004651"/>
    </source>
</evidence>
<evidence type="ECO:0000256" key="5">
    <source>
        <dbReference type="ARBA" id="ARBA00023136"/>
    </source>
</evidence>
<feature type="domain" description="ABC3 transporter permease C-terminal" evidence="7">
    <location>
        <begin position="251"/>
        <end position="370"/>
    </location>
</feature>
<proteinExistence type="predicted"/>
<feature type="transmembrane region" description="Helical" evidence="6">
    <location>
        <begin position="752"/>
        <end position="783"/>
    </location>
</feature>
<dbReference type="EMBL" id="VYQF01000001">
    <property type="protein sequence ID" value="KAA9042260.1"/>
    <property type="molecule type" value="Genomic_DNA"/>
</dbReference>
<sequence length="833" mass="92305">MAWRDSRRSRSRLFLFISSIILGIAALVAIYSLGNNLNDEVNNQAATLLGADLEILSNQPATPVITHLLDSLGDQRSEQRNFASMVLFAKNNGTRLVQVRALEGAFPYYGSLETAPISAGISFRNKREALVDETLMLQYNAKVGDSIKVGDLNFAIAGKLLNAPGQTGFSSSIAPIVYIPLQYLNETGLTQKGSRISYHYYYKYSPGVDVQKMMDGMRQRLEANDLNYETVARQKEDTGRAFSDLTRFLSLVGFIALLLGCTGVASAVHLYVKEKVSSIAVLRCLGVRASQAMFIYLIQIVGIGCIGSLAGAALGVVIQQFLPFVLKDFLPVQITTAISWIAVLQGIALGIIISVLFALLPLVSIRKISPLNALRVSYEPQRRERDPLKWLVYLLIVIFVYAFTYVQMHNWKQALSFSAGIAGSLLILTSIARALMWAVRRFFPSSWNYLWRQGLANLYRPNNQTTILIIAIGLGTALICTLFFIQSILLQRVELSAGANQPNIVLFDIQTKQVTGVTGLARQYGLPVKETIPIVNMRLERVNSITGAESLKDSTSKYSRYLFNREYRVTYRDSLTASEKITEGKWIGKADSSRLPSISIEQNYAKRNAIKIGDTLLFNVQGTEMQTVVGSFRQIDWKGIRTNFLVVFPKGLLETAPQFHVLLSRVPSQEVSAQFQQAMVKQYPNVSIIDLGLVLHILDALMSKIGFVIRFMAGFSIITGIVVLIASVLISKYQRMKESVLLRTLGASRKQVFAITALEYWFLGSLAALTGILLALGASWALAHYIFDTPFHPQLLPALILFLLVCVLTVATGLANSRGILNKPPLEVLRQEE</sequence>
<organism evidence="9 10">
    <name type="scientific">Ginsengibacter hankyongi</name>
    <dbReference type="NCBI Taxonomy" id="2607284"/>
    <lineage>
        <taxon>Bacteria</taxon>
        <taxon>Pseudomonadati</taxon>
        <taxon>Bacteroidota</taxon>
        <taxon>Chitinophagia</taxon>
        <taxon>Chitinophagales</taxon>
        <taxon>Chitinophagaceae</taxon>
        <taxon>Ginsengibacter</taxon>
    </lineage>
</organism>
<evidence type="ECO:0000256" key="4">
    <source>
        <dbReference type="ARBA" id="ARBA00022989"/>
    </source>
</evidence>
<keyword evidence="10" id="KW-1185">Reference proteome</keyword>
<dbReference type="PANTHER" id="PTHR30287">
    <property type="entry name" value="MEMBRANE COMPONENT OF PREDICTED ABC SUPERFAMILY METABOLITE UPTAKE TRANSPORTER"/>
    <property type="match status" value="1"/>
</dbReference>
<feature type="transmembrane region" description="Helical" evidence="6">
    <location>
        <begin position="293"/>
        <end position="318"/>
    </location>
</feature>
<feature type="transmembrane region" description="Helical" evidence="6">
    <location>
        <begin position="390"/>
        <end position="408"/>
    </location>
</feature>
<dbReference type="GO" id="GO:0005886">
    <property type="term" value="C:plasma membrane"/>
    <property type="evidence" value="ECO:0007669"/>
    <property type="project" value="UniProtKB-SubCell"/>
</dbReference>
<keyword evidence="5 6" id="KW-0472">Membrane</keyword>
<keyword evidence="2" id="KW-1003">Cell membrane</keyword>
<dbReference type="Pfam" id="PF02687">
    <property type="entry name" value="FtsX"/>
    <property type="match status" value="2"/>
</dbReference>
<evidence type="ECO:0000259" key="7">
    <source>
        <dbReference type="Pfam" id="PF02687"/>
    </source>
</evidence>
<reference evidence="9 10" key="1">
    <citation type="submission" date="2019-09" db="EMBL/GenBank/DDBJ databases">
        <title>Draft genome sequence of Ginsengibacter sp. BR5-29.</title>
        <authorList>
            <person name="Im W.-T."/>
        </authorList>
    </citation>
    <scope>NUCLEOTIDE SEQUENCE [LARGE SCALE GENOMIC DNA]</scope>
    <source>
        <strain evidence="9 10">BR5-29</strain>
    </source>
</reference>
<feature type="transmembrane region" description="Helical" evidence="6">
    <location>
        <begin position="467"/>
        <end position="490"/>
    </location>
</feature>
<comment type="caution">
    <text evidence="9">The sequence shown here is derived from an EMBL/GenBank/DDBJ whole genome shotgun (WGS) entry which is preliminary data.</text>
</comment>
<feature type="domain" description="MacB-like periplasmic core" evidence="8">
    <location>
        <begin position="14"/>
        <end position="219"/>
    </location>
</feature>
<evidence type="ECO:0000313" key="9">
    <source>
        <dbReference type="EMBL" id="KAA9042260.1"/>
    </source>
</evidence>
<feature type="domain" description="ABC3 transporter permease C-terminal" evidence="7">
    <location>
        <begin position="711"/>
        <end position="825"/>
    </location>
</feature>
<evidence type="ECO:0000256" key="3">
    <source>
        <dbReference type="ARBA" id="ARBA00022692"/>
    </source>
</evidence>
<name>A0A5J5IMI2_9BACT</name>
<accession>A0A5J5IMI2</accession>
<dbReference type="InterPro" id="IPR025857">
    <property type="entry name" value="MacB_PCD"/>
</dbReference>
<dbReference type="InterPro" id="IPR038766">
    <property type="entry name" value="Membrane_comp_ABC_pdt"/>
</dbReference>
<protein>
    <submittedName>
        <fullName evidence="9">FtsX-like permease family protein</fullName>
    </submittedName>
</protein>
<feature type="transmembrane region" description="Helical" evidence="6">
    <location>
        <begin position="338"/>
        <end position="365"/>
    </location>
</feature>
<dbReference type="Proteomes" id="UP000326903">
    <property type="component" value="Unassembled WGS sequence"/>
</dbReference>
<feature type="transmembrane region" description="Helical" evidence="6">
    <location>
        <begin position="414"/>
        <end position="436"/>
    </location>
</feature>
<feature type="transmembrane region" description="Helical" evidence="6">
    <location>
        <begin position="707"/>
        <end position="731"/>
    </location>
</feature>
<feature type="transmembrane region" description="Helical" evidence="6">
    <location>
        <begin position="795"/>
        <end position="815"/>
    </location>
</feature>
<dbReference type="AlphaFoldDB" id="A0A5J5IMI2"/>
<evidence type="ECO:0000256" key="2">
    <source>
        <dbReference type="ARBA" id="ARBA00022475"/>
    </source>
</evidence>
<keyword evidence="3 6" id="KW-0812">Transmembrane</keyword>
<evidence type="ECO:0000259" key="8">
    <source>
        <dbReference type="Pfam" id="PF12704"/>
    </source>
</evidence>
<feature type="transmembrane region" description="Helical" evidence="6">
    <location>
        <begin position="248"/>
        <end position="272"/>
    </location>
</feature>
<feature type="transmembrane region" description="Helical" evidence="6">
    <location>
        <begin position="12"/>
        <end position="34"/>
    </location>
</feature>
<comment type="subcellular location">
    <subcellularLocation>
        <location evidence="1">Cell membrane</location>
        <topology evidence="1">Multi-pass membrane protein</topology>
    </subcellularLocation>
</comment>
<gene>
    <name evidence="9" type="ORF">FW778_04190</name>
</gene>